<keyword evidence="2 7" id="KW-0813">Transport</keyword>
<accession>A0AAW3IAD0</accession>
<feature type="transmembrane region" description="Helical" evidence="7">
    <location>
        <begin position="34"/>
        <end position="56"/>
    </location>
</feature>
<evidence type="ECO:0000256" key="2">
    <source>
        <dbReference type="ARBA" id="ARBA00022448"/>
    </source>
</evidence>
<sequence>MKAPGISDPVTAGGAYCPPGPLRAGWRRLARNKLATAGVVAIALMVLLCFAGPLVLRLDASYIDVLNRFAPPLSAGHLLGTDELGRDVLARLMAGGRISLTIGFAAMLISVVIGTIVGMVAGYRRGFVGALLMRFVDAMLAFPTIFLILALAMLVKPGIVSTTILISATCWMEVARLVEGQYRSLRNAEYVAAARTAGASGLRIMVVELLPNAMGPIIIVATLNVARAILLESYVSYLGYGIQPPVASLGNMLNNAQIYLTSAPWLAIVPGVAIALTVTSVNFIGEGLRNILEPRSH</sequence>
<evidence type="ECO:0000256" key="6">
    <source>
        <dbReference type="ARBA" id="ARBA00023136"/>
    </source>
</evidence>
<dbReference type="GO" id="GO:0005886">
    <property type="term" value="C:plasma membrane"/>
    <property type="evidence" value="ECO:0007669"/>
    <property type="project" value="UniProtKB-SubCell"/>
</dbReference>
<organism evidence="9 10">
    <name type="scientific">Achromobacter spanius</name>
    <dbReference type="NCBI Taxonomy" id="217203"/>
    <lineage>
        <taxon>Bacteria</taxon>
        <taxon>Pseudomonadati</taxon>
        <taxon>Pseudomonadota</taxon>
        <taxon>Betaproteobacteria</taxon>
        <taxon>Burkholderiales</taxon>
        <taxon>Alcaligenaceae</taxon>
        <taxon>Achromobacter</taxon>
    </lineage>
</organism>
<keyword evidence="5 7" id="KW-1133">Transmembrane helix</keyword>
<gene>
    <name evidence="9" type="ORF">AFM18_01815</name>
</gene>
<comment type="caution">
    <text evidence="9">The sequence shown here is derived from an EMBL/GenBank/DDBJ whole genome shotgun (WGS) entry which is preliminary data.</text>
</comment>
<dbReference type="InterPro" id="IPR050366">
    <property type="entry name" value="BP-dependent_transpt_permease"/>
</dbReference>
<protein>
    <submittedName>
        <fullName evidence="9">Peptide ABC transporter permease</fullName>
    </submittedName>
</protein>
<dbReference type="PROSITE" id="PS50928">
    <property type="entry name" value="ABC_TM1"/>
    <property type="match status" value="1"/>
</dbReference>
<feature type="transmembrane region" description="Helical" evidence="7">
    <location>
        <begin position="263"/>
        <end position="285"/>
    </location>
</feature>
<dbReference type="PANTHER" id="PTHR43386">
    <property type="entry name" value="OLIGOPEPTIDE TRANSPORT SYSTEM PERMEASE PROTEIN APPC"/>
    <property type="match status" value="1"/>
</dbReference>
<evidence type="ECO:0000256" key="1">
    <source>
        <dbReference type="ARBA" id="ARBA00004651"/>
    </source>
</evidence>
<dbReference type="InterPro" id="IPR035906">
    <property type="entry name" value="MetI-like_sf"/>
</dbReference>
<dbReference type="SUPFAM" id="SSF161098">
    <property type="entry name" value="MetI-like"/>
    <property type="match status" value="1"/>
</dbReference>
<reference evidence="9 10" key="1">
    <citation type="submission" date="2015-07" db="EMBL/GenBank/DDBJ databases">
        <title>Draft genome of Achromobacter spanius.</title>
        <authorList>
            <person name="Wang X."/>
        </authorList>
    </citation>
    <scope>NUCLEOTIDE SEQUENCE [LARGE SCALE GENOMIC DNA]</scope>
    <source>
        <strain evidence="9 10">CGMCC9173</strain>
    </source>
</reference>
<dbReference type="GO" id="GO:0055085">
    <property type="term" value="P:transmembrane transport"/>
    <property type="evidence" value="ECO:0007669"/>
    <property type="project" value="InterPro"/>
</dbReference>
<feature type="transmembrane region" description="Helical" evidence="7">
    <location>
        <begin position="98"/>
        <end position="123"/>
    </location>
</feature>
<evidence type="ECO:0000256" key="3">
    <source>
        <dbReference type="ARBA" id="ARBA00022475"/>
    </source>
</evidence>
<dbReference type="Gene3D" id="1.10.3720.10">
    <property type="entry name" value="MetI-like"/>
    <property type="match status" value="1"/>
</dbReference>
<dbReference type="Pfam" id="PF12911">
    <property type="entry name" value="OppC_N"/>
    <property type="match status" value="1"/>
</dbReference>
<feature type="domain" description="ABC transmembrane type-1" evidence="8">
    <location>
        <begin position="96"/>
        <end position="285"/>
    </location>
</feature>
<feature type="transmembrane region" description="Helical" evidence="7">
    <location>
        <begin position="209"/>
        <end position="230"/>
    </location>
</feature>
<dbReference type="InterPro" id="IPR025966">
    <property type="entry name" value="OppC_N"/>
</dbReference>
<evidence type="ECO:0000259" key="8">
    <source>
        <dbReference type="PROSITE" id="PS50928"/>
    </source>
</evidence>
<dbReference type="Proteomes" id="UP000037511">
    <property type="component" value="Unassembled WGS sequence"/>
</dbReference>
<evidence type="ECO:0000313" key="9">
    <source>
        <dbReference type="EMBL" id="KNE29810.1"/>
    </source>
</evidence>
<proteinExistence type="inferred from homology"/>
<evidence type="ECO:0000256" key="4">
    <source>
        <dbReference type="ARBA" id="ARBA00022692"/>
    </source>
</evidence>
<name>A0AAW3IAD0_9BURK</name>
<dbReference type="PANTHER" id="PTHR43386:SF1">
    <property type="entry name" value="D,D-DIPEPTIDE TRANSPORT SYSTEM PERMEASE PROTEIN DDPC-RELATED"/>
    <property type="match status" value="1"/>
</dbReference>
<keyword evidence="4 7" id="KW-0812">Transmembrane</keyword>
<evidence type="ECO:0000256" key="7">
    <source>
        <dbReference type="RuleBase" id="RU363032"/>
    </source>
</evidence>
<dbReference type="CDD" id="cd06261">
    <property type="entry name" value="TM_PBP2"/>
    <property type="match status" value="1"/>
</dbReference>
<feature type="transmembrane region" description="Helical" evidence="7">
    <location>
        <begin position="135"/>
        <end position="153"/>
    </location>
</feature>
<dbReference type="EMBL" id="LGVG01000001">
    <property type="protein sequence ID" value="KNE29810.1"/>
    <property type="molecule type" value="Genomic_DNA"/>
</dbReference>
<evidence type="ECO:0000256" key="5">
    <source>
        <dbReference type="ARBA" id="ARBA00022989"/>
    </source>
</evidence>
<keyword evidence="6 7" id="KW-0472">Membrane</keyword>
<evidence type="ECO:0000313" key="10">
    <source>
        <dbReference type="Proteomes" id="UP000037511"/>
    </source>
</evidence>
<dbReference type="AlphaFoldDB" id="A0AAW3IAD0"/>
<comment type="similarity">
    <text evidence="7">Belongs to the binding-protein-dependent transport system permease family.</text>
</comment>
<comment type="subcellular location">
    <subcellularLocation>
        <location evidence="1 7">Cell membrane</location>
        <topology evidence="1 7">Multi-pass membrane protein</topology>
    </subcellularLocation>
</comment>
<dbReference type="InterPro" id="IPR000515">
    <property type="entry name" value="MetI-like"/>
</dbReference>
<keyword evidence="3" id="KW-1003">Cell membrane</keyword>
<dbReference type="Pfam" id="PF00528">
    <property type="entry name" value="BPD_transp_1"/>
    <property type="match status" value="1"/>
</dbReference>